<keyword evidence="3" id="KW-1133">Transmembrane helix</keyword>
<dbReference type="GO" id="GO:0016020">
    <property type="term" value="C:membrane"/>
    <property type="evidence" value="ECO:0007669"/>
    <property type="project" value="InterPro"/>
</dbReference>
<dbReference type="InterPro" id="IPR058792">
    <property type="entry name" value="Beta-barrel_RND_2"/>
</dbReference>
<dbReference type="Gene3D" id="2.40.50.100">
    <property type="match status" value="1"/>
</dbReference>
<evidence type="ECO:0000256" key="3">
    <source>
        <dbReference type="SAM" id="Phobius"/>
    </source>
</evidence>
<reference evidence="7" key="1">
    <citation type="submission" date="2023-04" db="EMBL/GenBank/DDBJ databases">
        <title>Genome Encyclopedia of Bacteria and Archaea VI: Functional Genomics of Type Strains.</title>
        <authorList>
            <person name="Whitman W."/>
        </authorList>
    </citation>
    <scope>NUCLEOTIDE SEQUENCE</scope>
    <source>
        <strain evidence="7">Enz.4-51</strain>
    </source>
</reference>
<dbReference type="InterPro" id="IPR058649">
    <property type="entry name" value="CzcB_C"/>
</dbReference>
<dbReference type="SUPFAM" id="SSF111369">
    <property type="entry name" value="HlyD-like secretion proteins"/>
    <property type="match status" value="1"/>
</dbReference>
<feature type="domain" description="CusB-like beta-barrel" evidence="4">
    <location>
        <begin position="272"/>
        <end position="345"/>
    </location>
</feature>
<keyword evidence="3" id="KW-0812">Transmembrane</keyword>
<dbReference type="InterPro" id="IPR051909">
    <property type="entry name" value="MFP_Cation_Efflux"/>
</dbReference>
<dbReference type="PANTHER" id="PTHR30097:SF16">
    <property type="entry name" value="CATION EFFLUX SYSTEM (CZCB-LIKE)"/>
    <property type="match status" value="1"/>
</dbReference>
<evidence type="ECO:0000313" key="7">
    <source>
        <dbReference type="EMBL" id="MDH6502810.1"/>
    </source>
</evidence>
<dbReference type="RefSeq" id="WP_280756452.1">
    <property type="nucleotide sequence ID" value="NZ_JARXVW010000003.1"/>
</dbReference>
<proteinExistence type="inferred from homology"/>
<accession>A0AA43S3X0</accession>
<comment type="caution">
    <text evidence="7">The sequence shown here is derived from an EMBL/GenBank/DDBJ whole genome shotgun (WGS) entry which is preliminary data.</text>
</comment>
<dbReference type="Gene3D" id="2.40.420.20">
    <property type="match status" value="1"/>
</dbReference>
<dbReference type="NCBIfam" id="TIGR01730">
    <property type="entry name" value="RND_mfp"/>
    <property type="match status" value="1"/>
</dbReference>
<protein>
    <submittedName>
        <fullName evidence="7">Cobalt-zinc-cadmium efflux system membrane fusion protein</fullName>
    </submittedName>
</protein>
<dbReference type="Pfam" id="PF25975">
    <property type="entry name" value="CzcB_C"/>
    <property type="match status" value="1"/>
</dbReference>
<dbReference type="Pfam" id="PF25954">
    <property type="entry name" value="Beta-barrel_RND_2"/>
    <property type="match status" value="1"/>
</dbReference>
<dbReference type="Proteomes" id="UP001161160">
    <property type="component" value="Unassembled WGS sequence"/>
</dbReference>
<dbReference type="GO" id="GO:0022857">
    <property type="term" value="F:transmembrane transporter activity"/>
    <property type="evidence" value="ECO:0007669"/>
    <property type="project" value="InterPro"/>
</dbReference>
<dbReference type="PANTHER" id="PTHR30097">
    <property type="entry name" value="CATION EFFLUX SYSTEM PROTEIN CUSB"/>
    <property type="match status" value="1"/>
</dbReference>
<comment type="similarity">
    <text evidence="1">Belongs to the membrane fusion protein (MFP) (TC 8.A.1) family.</text>
</comment>
<dbReference type="AlphaFoldDB" id="A0AA43S3X0"/>
<keyword evidence="3" id="KW-0472">Membrane</keyword>
<dbReference type="InterPro" id="IPR058647">
    <property type="entry name" value="BSH_CzcB-like"/>
</dbReference>
<keyword evidence="8" id="KW-1185">Reference proteome</keyword>
<dbReference type="EMBL" id="JARXYA010000001">
    <property type="protein sequence ID" value="MDH6502810.1"/>
    <property type="molecule type" value="Genomic_DNA"/>
</dbReference>
<dbReference type="Gene3D" id="1.10.287.470">
    <property type="entry name" value="Helix hairpin bin"/>
    <property type="match status" value="1"/>
</dbReference>
<evidence type="ECO:0000313" key="8">
    <source>
        <dbReference type="Proteomes" id="UP001161160"/>
    </source>
</evidence>
<evidence type="ECO:0000259" key="5">
    <source>
        <dbReference type="Pfam" id="PF25973"/>
    </source>
</evidence>
<feature type="domain" description="CzcB-like barrel-sandwich hybrid" evidence="5">
    <location>
        <begin position="116"/>
        <end position="257"/>
    </location>
</feature>
<gene>
    <name evidence="7" type="ORF">M2127_000093</name>
</gene>
<evidence type="ECO:0000256" key="1">
    <source>
        <dbReference type="ARBA" id="ARBA00009477"/>
    </source>
</evidence>
<dbReference type="Gene3D" id="2.40.30.170">
    <property type="match status" value="1"/>
</dbReference>
<evidence type="ECO:0000259" key="6">
    <source>
        <dbReference type="Pfam" id="PF25975"/>
    </source>
</evidence>
<organism evidence="7 8">
    <name type="scientific">Polynucleobacter sphagniphilus</name>
    <dbReference type="NCBI Taxonomy" id="1743169"/>
    <lineage>
        <taxon>Bacteria</taxon>
        <taxon>Pseudomonadati</taxon>
        <taxon>Pseudomonadota</taxon>
        <taxon>Betaproteobacteria</taxon>
        <taxon>Burkholderiales</taxon>
        <taxon>Burkholderiaceae</taxon>
        <taxon>Polynucleobacter</taxon>
    </lineage>
</organism>
<feature type="transmembrane region" description="Helical" evidence="3">
    <location>
        <begin position="43"/>
        <end position="62"/>
    </location>
</feature>
<keyword evidence="2" id="KW-0813">Transport</keyword>
<feature type="domain" description="CzcB-like C-terminal circularly permuted SH3-like" evidence="6">
    <location>
        <begin position="353"/>
        <end position="412"/>
    </location>
</feature>
<dbReference type="Pfam" id="PF25973">
    <property type="entry name" value="BSH_CzcB"/>
    <property type="match status" value="1"/>
</dbReference>
<evidence type="ECO:0000259" key="4">
    <source>
        <dbReference type="Pfam" id="PF25954"/>
    </source>
</evidence>
<sequence>MNTPKNLNELKQRVQAWYATKVKPSVDEAIVAWNTKLTKKQRTLIVIGVVIVLILYFGLPFLKHAEEEKVETGPKTFVVLNEKQVSTIALKAVGSAEFTAEFPAYGSIDFNQNSAVQVFTNYQGRVIKANFDVGDAVKKGDVLFTVDSPDLASAESALLSAKGVYDNTTAVLNRAKQLYELKSISLQQYQQNVADQTAADAALKAARDTVRMFGKSASDIQQIETKRKMDSTLAVLSPLDGQVVARNVQPGLLVQPGNTPAPFIVADPIMKWLVINAPESESTRLAQGQELDVTVPALPNEKFTAKVKIVGSIVDPVTRTVNVRADVADPKNMMRGGMYANYVVHADAPIKGIAVPIEAVVREGDGSNTVWVTTDGGKHMNVRSVKLGIRSNGLVQVTEGLQEGEVIATTNAIFLSNLLVVGE</sequence>
<evidence type="ECO:0000256" key="2">
    <source>
        <dbReference type="ARBA" id="ARBA00022448"/>
    </source>
</evidence>
<dbReference type="InterPro" id="IPR006143">
    <property type="entry name" value="RND_pump_MFP"/>
</dbReference>
<name>A0AA43S3X0_9BURK</name>